<evidence type="ECO:0000313" key="2">
    <source>
        <dbReference type="EMBL" id="GAA0140716.1"/>
    </source>
</evidence>
<comment type="caution">
    <text evidence="2">The sequence shown here is derived from an EMBL/GenBank/DDBJ whole genome shotgun (WGS) entry which is preliminary data.</text>
</comment>
<reference evidence="2 3" key="1">
    <citation type="submission" date="2024-01" db="EMBL/GenBank/DDBJ databases">
        <title>The complete chloroplast genome sequence of Lithospermum erythrorhizon: insights into the phylogenetic relationship among Boraginaceae species and the maternal lineages of purple gromwells.</title>
        <authorList>
            <person name="Okada T."/>
            <person name="Watanabe K."/>
        </authorList>
    </citation>
    <scope>NUCLEOTIDE SEQUENCE [LARGE SCALE GENOMIC DNA]</scope>
</reference>
<proteinExistence type="predicted"/>
<evidence type="ECO:0008006" key="4">
    <source>
        <dbReference type="Google" id="ProtNLM"/>
    </source>
</evidence>
<gene>
    <name evidence="2" type="ORF">LIER_02015</name>
</gene>
<feature type="region of interest" description="Disordered" evidence="1">
    <location>
        <begin position="182"/>
        <end position="202"/>
    </location>
</feature>
<dbReference type="Proteomes" id="UP001454036">
    <property type="component" value="Unassembled WGS sequence"/>
</dbReference>
<name>A0AAV3NNN8_LITER</name>
<protein>
    <recommendedName>
        <fullName evidence="4">MULE transposase domain-containing protein</fullName>
    </recommendedName>
</protein>
<evidence type="ECO:0000313" key="3">
    <source>
        <dbReference type="Proteomes" id="UP001454036"/>
    </source>
</evidence>
<keyword evidence="3" id="KW-1185">Reference proteome</keyword>
<dbReference type="PANTHER" id="PTHR31973:SF187">
    <property type="entry name" value="MUTATOR TRANSPOSASE MUDRA PROTEIN"/>
    <property type="match status" value="1"/>
</dbReference>
<dbReference type="EMBL" id="BAABME010000210">
    <property type="protein sequence ID" value="GAA0140716.1"/>
    <property type="molecule type" value="Genomic_DNA"/>
</dbReference>
<accession>A0AAV3NNN8</accession>
<evidence type="ECO:0000256" key="1">
    <source>
        <dbReference type="SAM" id="MobiDB-lite"/>
    </source>
</evidence>
<dbReference type="AlphaFoldDB" id="A0AAV3NNN8"/>
<organism evidence="2 3">
    <name type="scientific">Lithospermum erythrorhizon</name>
    <name type="common">Purple gromwell</name>
    <name type="synonym">Lithospermum officinale var. erythrorhizon</name>
    <dbReference type="NCBI Taxonomy" id="34254"/>
    <lineage>
        <taxon>Eukaryota</taxon>
        <taxon>Viridiplantae</taxon>
        <taxon>Streptophyta</taxon>
        <taxon>Embryophyta</taxon>
        <taxon>Tracheophyta</taxon>
        <taxon>Spermatophyta</taxon>
        <taxon>Magnoliopsida</taxon>
        <taxon>eudicotyledons</taxon>
        <taxon>Gunneridae</taxon>
        <taxon>Pentapetalae</taxon>
        <taxon>asterids</taxon>
        <taxon>lamiids</taxon>
        <taxon>Boraginales</taxon>
        <taxon>Boraginaceae</taxon>
        <taxon>Boraginoideae</taxon>
        <taxon>Lithospermeae</taxon>
        <taxon>Lithospermum</taxon>
    </lineage>
</organism>
<dbReference type="PANTHER" id="PTHR31973">
    <property type="entry name" value="POLYPROTEIN, PUTATIVE-RELATED"/>
    <property type="match status" value="1"/>
</dbReference>
<sequence length="202" mass="23167">MSTKHKNCPQQRTILGNNNFLVVAFEDILRVMPNIKIPALQVVVKKKFSIRISTNIVKRTKDSARRNIKGDHVGQFNRFKRIYVCLWPLVKGFKIGCGRLIGLDGCHTKGIHKQQLLSAVLLDSNNGWWPIDWAIVEQENGATWRWFLKHLFKDLGETSRAATRKKAAHKKGNVATKTKVTAPRKRKTKLHERIRGRHCASQ</sequence>